<dbReference type="PANTHER" id="PTHR43784:SF2">
    <property type="entry name" value="GDSL-LIKE LIPASE_ACYLHYDROLASE, PUTATIVE (AFU_ORTHOLOGUE AFUA_2G00820)-RELATED"/>
    <property type="match status" value="1"/>
</dbReference>
<comment type="caution">
    <text evidence="4">The sequence shown here is derived from an EMBL/GenBank/DDBJ whole genome shotgun (WGS) entry which is preliminary data.</text>
</comment>
<dbReference type="Pfam" id="PF13472">
    <property type="entry name" value="Lipase_GDSL_2"/>
    <property type="match status" value="1"/>
</dbReference>
<evidence type="ECO:0000256" key="1">
    <source>
        <dbReference type="ARBA" id="ARBA00023295"/>
    </source>
</evidence>
<evidence type="ECO:0000313" key="4">
    <source>
        <dbReference type="EMBL" id="GIH61736.1"/>
    </source>
</evidence>
<dbReference type="InterPro" id="IPR003961">
    <property type="entry name" value="FN3_dom"/>
</dbReference>
<keyword evidence="1" id="KW-0326">Glycosidase</keyword>
<dbReference type="CDD" id="cd00063">
    <property type="entry name" value="FN3"/>
    <property type="match status" value="1"/>
</dbReference>
<dbReference type="Proteomes" id="UP000660454">
    <property type="component" value="Unassembled WGS sequence"/>
</dbReference>
<keyword evidence="1" id="KW-0378">Hydrolase</keyword>
<dbReference type="SUPFAM" id="SSF49265">
    <property type="entry name" value="Fibronectin type III"/>
    <property type="match status" value="1"/>
</dbReference>
<organism evidence="4 5">
    <name type="scientific">Microbispora siamensis</name>
    <dbReference type="NCBI Taxonomy" id="564413"/>
    <lineage>
        <taxon>Bacteria</taxon>
        <taxon>Bacillati</taxon>
        <taxon>Actinomycetota</taxon>
        <taxon>Actinomycetes</taxon>
        <taxon>Streptosporangiales</taxon>
        <taxon>Streptosporangiaceae</taxon>
        <taxon>Microbispora</taxon>
    </lineage>
</organism>
<name>A0ABQ4GJX3_9ACTN</name>
<dbReference type="InterPro" id="IPR036514">
    <property type="entry name" value="SGNH_hydro_sf"/>
</dbReference>
<dbReference type="InterPro" id="IPR013783">
    <property type="entry name" value="Ig-like_fold"/>
</dbReference>
<dbReference type="Gene3D" id="3.40.50.1110">
    <property type="entry name" value="SGNH hydrolase"/>
    <property type="match status" value="1"/>
</dbReference>
<dbReference type="PANTHER" id="PTHR43784">
    <property type="entry name" value="GDSL-LIKE LIPASE/ACYLHYDROLASE, PUTATIVE (AFU_ORTHOLOGUE AFUA_2G00820)-RELATED"/>
    <property type="match status" value="1"/>
</dbReference>
<sequence>MIVGDSISHGLEGDYTWRYRLARHFAAHGVPARFTGPWTGTRALPDLPKEGADEMREGGYRPGTRFAHDRHYARWGRLMDEARRNIADAVAAHRPDHLVVALGFNDLAWGVSGPERLLAHVGEFVRRARGVRPDLRFLVADVVRRTPLPHMPHLQGIVEEYNARLPAVLAALSTPDSPVVPVGLAAVYDPYADTYDGLHPNSVGEFRIAKAFADAFSRAFHGGRLDFAGPIPSVAEPLPIRPPAGLTVAARGSTARVSWPRVFGASGYWLDLRDAGTGTGFERSPLPITACGCDLRLHGGRTYEVRVSAARGDQQSPPTRTVRFALGQDREPVFAHAGDAAFREPMDHRRYDWVAYRV</sequence>
<reference evidence="4 5" key="1">
    <citation type="submission" date="2021-01" db="EMBL/GenBank/DDBJ databases">
        <title>Whole genome shotgun sequence of Microbispora siamensis NBRC 104113.</title>
        <authorList>
            <person name="Komaki H."/>
            <person name="Tamura T."/>
        </authorList>
    </citation>
    <scope>NUCLEOTIDE SEQUENCE [LARGE SCALE GENOMIC DNA]</scope>
    <source>
        <strain evidence="4 5">NBRC 104113</strain>
    </source>
</reference>
<accession>A0ABQ4GJX3</accession>
<dbReference type="Gene3D" id="2.60.40.10">
    <property type="entry name" value="Immunoglobulins"/>
    <property type="match status" value="1"/>
</dbReference>
<keyword evidence="2" id="KW-0119">Carbohydrate metabolism</keyword>
<feature type="domain" description="Fibronectin type-III" evidence="3">
    <location>
        <begin position="242"/>
        <end position="329"/>
    </location>
</feature>
<dbReference type="PROSITE" id="PS50853">
    <property type="entry name" value="FN3"/>
    <property type="match status" value="1"/>
</dbReference>
<protein>
    <recommendedName>
        <fullName evidence="3">Fibronectin type-III domain-containing protein</fullName>
    </recommendedName>
</protein>
<dbReference type="SUPFAM" id="SSF52266">
    <property type="entry name" value="SGNH hydrolase"/>
    <property type="match status" value="1"/>
</dbReference>
<evidence type="ECO:0000256" key="2">
    <source>
        <dbReference type="ARBA" id="ARBA00023326"/>
    </source>
</evidence>
<evidence type="ECO:0000313" key="5">
    <source>
        <dbReference type="Proteomes" id="UP000660454"/>
    </source>
</evidence>
<dbReference type="InterPro" id="IPR036116">
    <property type="entry name" value="FN3_sf"/>
</dbReference>
<dbReference type="EMBL" id="BOOF01000012">
    <property type="protein sequence ID" value="GIH61736.1"/>
    <property type="molecule type" value="Genomic_DNA"/>
</dbReference>
<proteinExistence type="predicted"/>
<keyword evidence="2" id="KW-0624">Polysaccharide degradation</keyword>
<keyword evidence="5" id="KW-1185">Reference proteome</keyword>
<gene>
    <name evidence="4" type="ORF">Msi02_25530</name>
</gene>
<dbReference type="InterPro" id="IPR053140">
    <property type="entry name" value="GDSL_Rv0518-like"/>
</dbReference>
<evidence type="ECO:0000259" key="3">
    <source>
        <dbReference type="PROSITE" id="PS50853"/>
    </source>
</evidence>
<dbReference type="InterPro" id="IPR013830">
    <property type="entry name" value="SGNH_hydro"/>
</dbReference>